<gene>
    <name evidence="1" type="ORF">NH26_13820</name>
</gene>
<protein>
    <submittedName>
        <fullName evidence="1">Uncharacterized protein</fullName>
    </submittedName>
</protein>
<dbReference type="AlphaFoldDB" id="A0A1S1Z2E6"/>
<evidence type="ECO:0000313" key="2">
    <source>
        <dbReference type="Proteomes" id="UP000179797"/>
    </source>
</evidence>
<comment type="caution">
    <text evidence="1">The sequence shown here is derived from an EMBL/GenBank/DDBJ whole genome shotgun (WGS) entry which is preliminary data.</text>
</comment>
<sequence length="68" mass="8370">MFDQGKKTNSLAHGLKHYFLIWITHKTEIEHWVLFRQCNYCRLNYMKELEMTIVQNRCRFSLFSEELV</sequence>
<evidence type="ECO:0000313" key="1">
    <source>
        <dbReference type="EMBL" id="OHX67343.1"/>
    </source>
</evidence>
<dbReference type="Proteomes" id="UP000179797">
    <property type="component" value="Unassembled WGS sequence"/>
</dbReference>
<accession>A0A1S1Z2E6</accession>
<keyword evidence="2" id="KW-1185">Reference proteome</keyword>
<reference evidence="1 2" key="1">
    <citation type="journal article" date="2012" name="Int. J. Syst. Evol. Microbiol.">
        <title>Flammeovirga pacifica sp. nov., isolated from deep-sea sediment.</title>
        <authorList>
            <person name="Xu H."/>
            <person name="Fu Y."/>
            <person name="Yang N."/>
            <person name="Ding Z."/>
            <person name="Lai Q."/>
            <person name="Zeng R."/>
        </authorList>
    </citation>
    <scope>NUCLEOTIDE SEQUENCE [LARGE SCALE GENOMIC DNA]</scope>
    <source>
        <strain evidence="2">DSM 24597 / LMG 26175 / WPAGA1</strain>
    </source>
</reference>
<name>A0A1S1Z2E6_FLAPC</name>
<organism evidence="1 2">
    <name type="scientific">Flammeovirga pacifica</name>
    <dbReference type="NCBI Taxonomy" id="915059"/>
    <lineage>
        <taxon>Bacteria</taxon>
        <taxon>Pseudomonadati</taxon>
        <taxon>Bacteroidota</taxon>
        <taxon>Cytophagia</taxon>
        <taxon>Cytophagales</taxon>
        <taxon>Flammeovirgaceae</taxon>
        <taxon>Flammeovirga</taxon>
    </lineage>
</organism>
<dbReference type="EMBL" id="JRYR02000001">
    <property type="protein sequence ID" value="OHX67343.1"/>
    <property type="molecule type" value="Genomic_DNA"/>
</dbReference>
<proteinExistence type="predicted"/>